<accession>A0AAE0LFY2</accession>
<dbReference type="PANTHER" id="PTHR45942">
    <property type="entry name" value="PROTEIN PHOSPATASE 3 REGULATORY SUBUNIT B ALPHA ISOFORM TYPE 1"/>
    <property type="match status" value="1"/>
</dbReference>
<feature type="compositionally biased region" description="Basic and acidic residues" evidence="4">
    <location>
        <begin position="22"/>
        <end position="34"/>
    </location>
</feature>
<keyword evidence="2" id="KW-0677">Repeat</keyword>
<evidence type="ECO:0000256" key="1">
    <source>
        <dbReference type="ARBA" id="ARBA00022723"/>
    </source>
</evidence>
<dbReference type="PROSITE" id="PS50222">
    <property type="entry name" value="EF_HAND_2"/>
    <property type="match status" value="3"/>
</dbReference>
<organism evidence="6 7">
    <name type="scientific">Cymbomonas tetramitiformis</name>
    <dbReference type="NCBI Taxonomy" id="36881"/>
    <lineage>
        <taxon>Eukaryota</taxon>
        <taxon>Viridiplantae</taxon>
        <taxon>Chlorophyta</taxon>
        <taxon>Pyramimonadophyceae</taxon>
        <taxon>Pyramimonadales</taxon>
        <taxon>Pyramimonadaceae</taxon>
        <taxon>Cymbomonas</taxon>
    </lineage>
</organism>
<reference evidence="6 7" key="1">
    <citation type="journal article" date="2015" name="Genome Biol. Evol.">
        <title>Comparative Genomics of a Bacterivorous Green Alga Reveals Evolutionary Causalities and Consequences of Phago-Mixotrophic Mode of Nutrition.</title>
        <authorList>
            <person name="Burns J.A."/>
            <person name="Paasch A."/>
            <person name="Narechania A."/>
            <person name="Kim E."/>
        </authorList>
    </citation>
    <scope>NUCLEOTIDE SEQUENCE [LARGE SCALE GENOMIC DNA]</scope>
    <source>
        <strain evidence="6 7">PLY_AMNH</strain>
    </source>
</reference>
<dbReference type="Pfam" id="PF13499">
    <property type="entry name" value="EF-hand_7"/>
    <property type="match status" value="2"/>
</dbReference>
<feature type="domain" description="EF-hand" evidence="5">
    <location>
        <begin position="189"/>
        <end position="224"/>
    </location>
</feature>
<evidence type="ECO:0000256" key="4">
    <source>
        <dbReference type="SAM" id="MobiDB-lite"/>
    </source>
</evidence>
<dbReference type="EMBL" id="LGRX02002636">
    <property type="protein sequence ID" value="KAK3283833.1"/>
    <property type="molecule type" value="Genomic_DNA"/>
</dbReference>
<evidence type="ECO:0000256" key="3">
    <source>
        <dbReference type="ARBA" id="ARBA00022837"/>
    </source>
</evidence>
<evidence type="ECO:0000259" key="5">
    <source>
        <dbReference type="PROSITE" id="PS50222"/>
    </source>
</evidence>
<feature type="domain" description="EF-hand" evidence="5">
    <location>
        <begin position="148"/>
        <end position="183"/>
    </location>
</feature>
<keyword evidence="3" id="KW-0106">Calcium</keyword>
<dbReference type="SMART" id="SM00054">
    <property type="entry name" value="EFh"/>
    <property type="match status" value="4"/>
</dbReference>
<dbReference type="Proteomes" id="UP001190700">
    <property type="component" value="Unassembled WGS sequence"/>
</dbReference>
<dbReference type="PROSITE" id="PS00018">
    <property type="entry name" value="EF_HAND_1"/>
    <property type="match status" value="4"/>
</dbReference>
<dbReference type="SUPFAM" id="SSF47473">
    <property type="entry name" value="EF-hand"/>
    <property type="match status" value="1"/>
</dbReference>
<dbReference type="GO" id="GO:0005509">
    <property type="term" value="F:calcium ion binding"/>
    <property type="evidence" value="ECO:0007669"/>
    <property type="project" value="InterPro"/>
</dbReference>
<keyword evidence="1" id="KW-0479">Metal-binding</keyword>
<evidence type="ECO:0000256" key="2">
    <source>
        <dbReference type="ARBA" id="ARBA00022737"/>
    </source>
</evidence>
<feature type="domain" description="EF-hand" evidence="5">
    <location>
        <begin position="54"/>
        <end position="89"/>
    </location>
</feature>
<dbReference type="InterPro" id="IPR002048">
    <property type="entry name" value="EF_hand_dom"/>
</dbReference>
<feature type="region of interest" description="Disordered" evidence="4">
    <location>
        <begin position="1"/>
        <end position="34"/>
    </location>
</feature>
<protein>
    <recommendedName>
        <fullName evidence="5">EF-hand domain-containing protein</fullName>
    </recommendedName>
</protein>
<dbReference type="InterPro" id="IPR011992">
    <property type="entry name" value="EF-hand-dom_pair"/>
</dbReference>
<evidence type="ECO:0000313" key="7">
    <source>
        <dbReference type="Proteomes" id="UP001190700"/>
    </source>
</evidence>
<dbReference type="CDD" id="cd00051">
    <property type="entry name" value="EFh"/>
    <property type="match status" value="2"/>
</dbReference>
<gene>
    <name evidence="6" type="ORF">CYMTET_8487</name>
</gene>
<dbReference type="AlphaFoldDB" id="A0AAE0LFY2"/>
<sequence>MGCGGSKGASSGDGPTQPKQEAPMRVDTKDPETATMQKEMDAEMKLALNEDVKFDQSEAIAEFKRFDKDMSGKLELSEMKELFIKMGMQIPAVQFDSYIDALLGHIDKDNNKCVDQQEFLRFYAKVLKSEETRAKFAKKLVKEVSAEEMESNAKLTFENFDVNNDGTIDGSEMAKVLRECLKLDLTDEQWKHYTDDIFQRADKDTSGKLEFAEFLNFYKKCLASEGLRSKYEAKVTMRYQDGSWKMSS</sequence>
<comment type="caution">
    <text evidence="6">The sequence shown here is derived from an EMBL/GenBank/DDBJ whole genome shotgun (WGS) entry which is preliminary data.</text>
</comment>
<name>A0AAE0LFY2_9CHLO</name>
<proteinExistence type="predicted"/>
<evidence type="ECO:0000313" key="6">
    <source>
        <dbReference type="EMBL" id="KAK3283833.1"/>
    </source>
</evidence>
<dbReference type="InterPro" id="IPR018247">
    <property type="entry name" value="EF_Hand_1_Ca_BS"/>
</dbReference>
<dbReference type="Gene3D" id="1.10.238.10">
    <property type="entry name" value="EF-hand"/>
    <property type="match status" value="2"/>
</dbReference>
<keyword evidence="7" id="KW-1185">Reference proteome</keyword>